<dbReference type="RefSeq" id="WP_169171654.1">
    <property type="nucleotide sequence ID" value="NZ_JAAIII010000002.1"/>
</dbReference>
<comment type="caution">
    <text evidence="2">The sequence shown here is derived from an EMBL/GenBank/DDBJ whole genome shotgun (WGS) entry which is preliminary data.</text>
</comment>
<feature type="signal peptide" evidence="1">
    <location>
        <begin position="1"/>
        <end position="30"/>
    </location>
</feature>
<keyword evidence="1" id="KW-0732">Signal</keyword>
<dbReference type="EMBL" id="JAAIII010000002">
    <property type="protein sequence ID" value="NMM93597.1"/>
    <property type="molecule type" value="Genomic_DNA"/>
</dbReference>
<name>A0A7Y0ENN9_9BIFI</name>
<reference evidence="2 3" key="1">
    <citation type="submission" date="2020-02" db="EMBL/GenBank/DDBJ databases">
        <title>Characterization of phylogenetic diversity of novel bifidobacterial species isolated in Czech ZOOs.</title>
        <authorList>
            <person name="Lugli G.A."/>
            <person name="Vera N.B."/>
            <person name="Ventura M."/>
        </authorList>
    </citation>
    <scope>NUCLEOTIDE SEQUENCE [LARGE SCALE GENOMIC DNA]</scope>
    <source>
        <strain evidence="2 3">DSM 109957</strain>
    </source>
</reference>
<accession>A0A7Y0ENN9</accession>
<feature type="chain" id="PRO_5031297980" description="Lipoprotein" evidence="1">
    <location>
        <begin position="31"/>
        <end position="243"/>
    </location>
</feature>
<sequence length="243" mass="27081">MSYRREARRKVAVILVAATFCIGAQGCSNADQGSERSGGVVSQARMAASISEYAQQWLDWAVANDVQIGQEQRTSINRVIETGEVDVSDYEAALDGYRQCMLDRGYKEIVFADLGDGLKKEAQHKAGTNAQEQKYMTDRLSCSDYHSSGISNIYEMQIGNPQLYQDHNEAIADCLRRKQVVDASYTGEEFAKEEESYDHNMQSGSGSESWTFSFPEDSPAANQCMASNGWMISKVTDLTEQLW</sequence>
<evidence type="ECO:0000313" key="3">
    <source>
        <dbReference type="Proteomes" id="UP000532194"/>
    </source>
</evidence>
<dbReference type="Proteomes" id="UP000532194">
    <property type="component" value="Unassembled WGS sequence"/>
</dbReference>
<evidence type="ECO:0000313" key="2">
    <source>
        <dbReference type="EMBL" id="NMM93597.1"/>
    </source>
</evidence>
<keyword evidence="3" id="KW-1185">Reference proteome</keyword>
<dbReference type="PROSITE" id="PS51257">
    <property type="entry name" value="PROKAR_LIPOPROTEIN"/>
    <property type="match status" value="1"/>
</dbReference>
<organism evidence="2 3">
    <name type="scientific">Bifidobacterium oedipodis</name>
    <dbReference type="NCBI Taxonomy" id="2675322"/>
    <lineage>
        <taxon>Bacteria</taxon>
        <taxon>Bacillati</taxon>
        <taxon>Actinomycetota</taxon>
        <taxon>Actinomycetes</taxon>
        <taxon>Bifidobacteriales</taxon>
        <taxon>Bifidobacteriaceae</taxon>
        <taxon>Bifidobacterium</taxon>
    </lineage>
</organism>
<dbReference type="AlphaFoldDB" id="A0A7Y0ENN9"/>
<evidence type="ECO:0000256" key="1">
    <source>
        <dbReference type="SAM" id="SignalP"/>
    </source>
</evidence>
<gene>
    <name evidence="2" type="ORF">G1C95_0782</name>
</gene>
<proteinExistence type="predicted"/>
<protein>
    <recommendedName>
        <fullName evidence="4">Lipoprotein</fullName>
    </recommendedName>
</protein>
<evidence type="ECO:0008006" key="4">
    <source>
        <dbReference type="Google" id="ProtNLM"/>
    </source>
</evidence>